<evidence type="ECO:0000259" key="4">
    <source>
        <dbReference type="PROSITE" id="PS51118"/>
    </source>
</evidence>
<evidence type="ECO:0000256" key="2">
    <source>
        <dbReference type="ARBA" id="ARBA00023125"/>
    </source>
</evidence>
<keyword evidence="1" id="KW-0805">Transcription regulation</keyword>
<proteinExistence type="predicted"/>
<gene>
    <name evidence="5" type="ORF">RB602_00405</name>
</gene>
<dbReference type="InterPro" id="IPR036388">
    <property type="entry name" value="WH-like_DNA-bd_sf"/>
</dbReference>
<dbReference type="RefSeq" id="WP_317081924.1">
    <property type="nucleotide sequence ID" value="NZ_CP136594.1"/>
</dbReference>
<accession>A0AA97I1Y4</accession>
<keyword evidence="3" id="KW-0804">Transcription</keyword>
<dbReference type="PANTHER" id="PTHR33204:SF18">
    <property type="entry name" value="TRANSCRIPTIONAL REGULATORY PROTEIN"/>
    <property type="match status" value="1"/>
</dbReference>
<dbReference type="GO" id="GO:0003677">
    <property type="term" value="F:DNA binding"/>
    <property type="evidence" value="ECO:0007669"/>
    <property type="project" value="UniProtKB-KW"/>
</dbReference>
<sequence>MQPKSFADMQCSIARTLEMIGPWWSFLIIRDAFMGVRRFRDFERSLGIAKNTLTKRLNQLVDAGLLQKAPASDGSKYAEYQLTQKGRELFPVILSLTQWGDKWAEHEDGRTFMIIDKRNGEEIVRQEVHDAEGRLVPSSAIGVRRA</sequence>
<keyword evidence="2" id="KW-0238">DNA-binding</keyword>
<feature type="domain" description="HTH hxlR-type" evidence="4">
    <location>
        <begin position="11"/>
        <end position="108"/>
    </location>
</feature>
<organism evidence="5 6">
    <name type="scientific">Alterisphingorhabdus coralli</name>
    <dbReference type="NCBI Taxonomy" id="3071408"/>
    <lineage>
        <taxon>Bacteria</taxon>
        <taxon>Pseudomonadati</taxon>
        <taxon>Pseudomonadota</taxon>
        <taxon>Alphaproteobacteria</taxon>
        <taxon>Sphingomonadales</taxon>
        <taxon>Sphingomonadaceae</taxon>
        <taxon>Alterisphingorhabdus (ex Yan et al. 2024)</taxon>
    </lineage>
</organism>
<evidence type="ECO:0000313" key="5">
    <source>
        <dbReference type="EMBL" id="WOE75215.1"/>
    </source>
</evidence>
<evidence type="ECO:0000256" key="1">
    <source>
        <dbReference type="ARBA" id="ARBA00023015"/>
    </source>
</evidence>
<dbReference type="PANTHER" id="PTHR33204">
    <property type="entry name" value="TRANSCRIPTIONAL REGULATOR, MARR FAMILY"/>
    <property type="match status" value="1"/>
</dbReference>
<dbReference type="KEGG" id="acoa:RB602_00405"/>
<protein>
    <submittedName>
        <fullName evidence="5">Helix-turn-helix domain-containing protein</fullName>
    </submittedName>
</protein>
<dbReference type="InterPro" id="IPR036390">
    <property type="entry name" value="WH_DNA-bd_sf"/>
</dbReference>
<dbReference type="PROSITE" id="PS51118">
    <property type="entry name" value="HTH_HXLR"/>
    <property type="match status" value="1"/>
</dbReference>
<keyword evidence="6" id="KW-1185">Reference proteome</keyword>
<evidence type="ECO:0000256" key="3">
    <source>
        <dbReference type="ARBA" id="ARBA00023163"/>
    </source>
</evidence>
<dbReference type="EMBL" id="CP136594">
    <property type="protein sequence ID" value="WOE75215.1"/>
    <property type="molecule type" value="Genomic_DNA"/>
</dbReference>
<dbReference type="SUPFAM" id="SSF46785">
    <property type="entry name" value="Winged helix' DNA-binding domain"/>
    <property type="match status" value="1"/>
</dbReference>
<evidence type="ECO:0000313" key="6">
    <source>
        <dbReference type="Proteomes" id="UP001302429"/>
    </source>
</evidence>
<dbReference type="AlphaFoldDB" id="A0AA97I1Y4"/>
<name>A0AA97I1Y4_9SPHN</name>
<reference evidence="5 6" key="1">
    <citation type="submission" date="2023-10" db="EMBL/GenBank/DDBJ databases">
        <title>Complete genome sequence of a Sphingomonadaceae bacterium.</title>
        <authorList>
            <person name="Yan C."/>
        </authorList>
    </citation>
    <scope>NUCLEOTIDE SEQUENCE [LARGE SCALE GENOMIC DNA]</scope>
    <source>
        <strain evidence="5 6">SCSIO 66989</strain>
    </source>
</reference>
<dbReference type="Pfam" id="PF01638">
    <property type="entry name" value="HxlR"/>
    <property type="match status" value="1"/>
</dbReference>
<dbReference type="Proteomes" id="UP001302429">
    <property type="component" value="Chromosome"/>
</dbReference>
<dbReference type="Gene3D" id="1.10.10.10">
    <property type="entry name" value="Winged helix-like DNA-binding domain superfamily/Winged helix DNA-binding domain"/>
    <property type="match status" value="1"/>
</dbReference>
<dbReference type="InterPro" id="IPR002577">
    <property type="entry name" value="HTH_HxlR"/>
</dbReference>